<proteinExistence type="predicted"/>
<feature type="compositionally biased region" description="Low complexity" evidence="1">
    <location>
        <begin position="1632"/>
        <end position="1660"/>
    </location>
</feature>
<evidence type="ECO:0000313" key="3">
    <source>
        <dbReference type="EMBL" id="CCH03393.1"/>
    </source>
</evidence>
<dbReference type="STRING" id="1166018.FAES_5394"/>
<organism evidence="3 4">
    <name type="scientific">Fibrella aestuarina BUZ 2</name>
    <dbReference type="NCBI Taxonomy" id="1166018"/>
    <lineage>
        <taxon>Bacteria</taxon>
        <taxon>Pseudomonadati</taxon>
        <taxon>Bacteroidota</taxon>
        <taxon>Cytophagia</taxon>
        <taxon>Cytophagales</taxon>
        <taxon>Spirosomataceae</taxon>
        <taxon>Fibrella</taxon>
    </lineage>
</organism>
<gene>
    <name evidence="3" type="ORF">FAES_5394</name>
</gene>
<dbReference type="HOGENOM" id="CLU_003593_0_0_10"/>
<dbReference type="Proteomes" id="UP000011058">
    <property type="component" value="Chromosome"/>
</dbReference>
<feature type="chain" id="PRO_5003631509" evidence="2">
    <location>
        <begin position="21"/>
        <end position="1725"/>
    </location>
</feature>
<dbReference type="KEGG" id="fae:FAES_5394"/>
<keyword evidence="4" id="KW-1185">Reference proteome</keyword>
<reference evidence="3 4" key="1">
    <citation type="journal article" date="2012" name="J. Bacteriol.">
        <title>Genome Sequence of Fibrella aestuarina BUZ 2T, a Filamentous Marine Bacterium.</title>
        <authorList>
            <person name="Filippini M."/>
            <person name="Qi W."/>
            <person name="Blom J."/>
            <person name="Goesmann A."/>
            <person name="Smits T.H."/>
            <person name="Bagheri H.C."/>
        </authorList>
    </citation>
    <scope>NUCLEOTIDE SEQUENCE [LARGE SCALE GENOMIC DNA]</scope>
    <source>
        <strain evidence="4">BUZ 2T</strain>
    </source>
</reference>
<evidence type="ECO:0000256" key="2">
    <source>
        <dbReference type="SAM" id="SignalP"/>
    </source>
</evidence>
<evidence type="ECO:0000313" key="4">
    <source>
        <dbReference type="Proteomes" id="UP000011058"/>
    </source>
</evidence>
<dbReference type="RefSeq" id="WP_015334490.1">
    <property type="nucleotide sequence ID" value="NC_020054.1"/>
</dbReference>
<feature type="compositionally biased region" description="Low complexity" evidence="1">
    <location>
        <begin position="1668"/>
        <end position="1702"/>
    </location>
</feature>
<keyword evidence="2" id="KW-0732">Signal</keyword>
<dbReference type="OrthoDB" id="1465441at2"/>
<protein>
    <submittedName>
        <fullName evidence="3">Uncharacterized protein</fullName>
    </submittedName>
</protein>
<dbReference type="EMBL" id="HE796683">
    <property type="protein sequence ID" value="CCH03393.1"/>
    <property type="molecule type" value="Genomic_DNA"/>
</dbReference>
<sequence length="1725" mass="190075">MKTVLHSLFLLCLTAAVGLAQVTKLSDKPDQFLPDLKAFMARGGPEAVKATADLESIWTDGMLTPAQRERLMVLCRQQVQKRYQPTAQFVPLFAAIYHIIYTAKPAVNPPDIDNLLTVAEKQFAQNDQKAYTRTVEAMRAFLQRRELYAAKYNKTFLLGGTFEFRYVEPGTTTGQVSSTQAAVDLKNEAQSRFDGWDAPVGIDSTQPKQIGVLYKPIPRRPIPAVVGPVVMVSNAHLAIVANGDSALVNSTSGYFLLKDGIWVGKGGTFSWALQGKEDRFVTLSDYSMVAMNPRMVADDVTLTYEKGSKPISGAFEYVSKKRYTNRPDEYPRFASYRNNEVIPNLGAGISYKGGLALAGLQLIGASADGQPAVLTIQDQNKKTALKLISRKFEFVDSLITASAVQLTGYLYESDSLTHPSVQFKFDKTTRTAWFNRVDRTGYGRVPFADSYHKFFVVPEVVRWEVAKQKIEFYQVAAKRDVPMRMESFDYFQPERYSSIAVDYGFHPIQIVANYIAKTKQQTFLDDDITNSVPNVNAAALRGALNRMVMEGYLDRDPRTGTLRLSRKGALYYFAYNDKSDYDNFEVKSYFNTNDSLKNATINLTDPKRYLVVRGVDRFTISDSLKLYGMPADKTLRIAKGRSLVFTGQMKSGNMRYNGVDLAFDYDKFGLNMNKINSITFTPQKLADQGRTDEIGGDIKYDKPGSVFFATADNKSGRMKGKKTTQRLVMPEGMTAYFDQEDRGDRRYDRKVYFKIPAIDNDSVGKGDISFVGTFHSGGIMPPFQAELKTMPDQTLGFVHTPPAGGYPVYGSKSNVKFAGDITMDKKGLQAAGTLNHLAASLTTKELLFMPDSVIASGATGQIVESQTTKVAAAPAKKGQRVVRQPSVAQTYYPNVALNDFSMKWWPQADSMVITTQKNSFTFFNATTKLEGNLLLRASGLFGNGVLTRTDSEVRSESIKFNRDGYSADDAKFQILALNDVKGVAPKPVLVGTALNVDFDQVKGLVDLATNLDNRSVEDTLRPSMEFPYAAYKTNINRAQWNVKNKTIAMRGDVKTSTFTATAEEQEGLTFNAGSAQYDIDKMMLNVGGVPYVTSADARIYPEKGQVTIRRNGEMMPFKNARLEMDTTTLFHRMSKANIQVASRTRFTGDATYLFATAKGDTASIKMGSFELKEAKPDEGAVAKASSKPVAGRKGKRGADKPLTTYYTVASADIDENDKLMLAPKMQFKGTVLVKAPEKDLALDGFIKPALKKRPALISGWIPFKEKVIETIEIPVNDKLKNDGDQVLVAGLQSRYGSPGIYPTFMSPKEDNRDDDIFRAEGYMRYDEKDKTFRIGTKLGTEGLGDDFDNTFLFNDEKGIMTFRGAMNLLATRPNQYLLASGSARANVDSSTYRINALMALTFAIPEPINTLIAGKLVEANLEERNDTPADDDLNRISDKMLPLIGKKAVDDYRNRAQNQHVVLSSASPKLNTSLVLADANLRWSELHNAFYSVGKLGVSNIQTADINAQMDGYIEIRKGGNGDELSLYLASSPDVWVFYDYRPAGGTGGQLAIVTSEQEINDRITALLRNSKSTKTSLAIVPGDMEDKSAFVERYEIQYKVRTKPKTAPKPKAKPAPTEPTVAKEADGFGGETEPTSAPTAKPAKGKAATKATTAKAEPAAADEEATDPAATPTAEPAPKTKATGKGKTATAKTEAAKGKPTVAKKEPPKPKEEKKDKEDEKEGF</sequence>
<feature type="signal peptide" evidence="2">
    <location>
        <begin position="1"/>
        <end position="20"/>
    </location>
</feature>
<name>I0KGZ0_9BACT</name>
<dbReference type="PATRIC" id="fig|1166018.3.peg.2370"/>
<feature type="compositionally biased region" description="Basic residues" evidence="1">
    <location>
        <begin position="1603"/>
        <end position="1613"/>
    </location>
</feature>
<feature type="region of interest" description="Disordered" evidence="1">
    <location>
        <begin position="1603"/>
        <end position="1725"/>
    </location>
</feature>
<dbReference type="eggNOG" id="ENOG502Z869">
    <property type="taxonomic scope" value="Bacteria"/>
</dbReference>
<accession>I0KGZ0</accession>
<evidence type="ECO:0000256" key="1">
    <source>
        <dbReference type="SAM" id="MobiDB-lite"/>
    </source>
</evidence>
<feature type="compositionally biased region" description="Basic and acidic residues" evidence="1">
    <location>
        <begin position="1704"/>
        <end position="1725"/>
    </location>
</feature>